<dbReference type="GO" id="GO:0003743">
    <property type="term" value="F:translation initiation factor activity"/>
    <property type="evidence" value="ECO:0007669"/>
    <property type="project" value="UniProtKB-KW"/>
</dbReference>
<feature type="transmembrane region" description="Helical" evidence="1">
    <location>
        <begin position="27"/>
        <end position="47"/>
    </location>
</feature>
<proteinExistence type="predicted"/>
<evidence type="ECO:0000256" key="1">
    <source>
        <dbReference type="SAM" id="Phobius"/>
    </source>
</evidence>
<sequence length="110" mass="12595">MSDCRIRLVAVATQKFVAEVATDALQYVYMFFSLLFPPIFFLFMCGAQGRLGWGFLNDFMVKPCSWKAMDCWLKIMGFMCLLSMSVKICQNICSFVQEDCSWELNLAIAV</sequence>
<organism evidence="2">
    <name type="scientific">Rhizophora mucronata</name>
    <name type="common">Asiatic mangrove</name>
    <dbReference type="NCBI Taxonomy" id="61149"/>
    <lineage>
        <taxon>Eukaryota</taxon>
        <taxon>Viridiplantae</taxon>
        <taxon>Streptophyta</taxon>
        <taxon>Embryophyta</taxon>
        <taxon>Tracheophyta</taxon>
        <taxon>Spermatophyta</taxon>
        <taxon>Magnoliopsida</taxon>
        <taxon>eudicotyledons</taxon>
        <taxon>Gunneridae</taxon>
        <taxon>Pentapetalae</taxon>
        <taxon>rosids</taxon>
        <taxon>fabids</taxon>
        <taxon>Malpighiales</taxon>
        <taxon>Rhizophoraceae</taxon>
        <taxon>Rhizophora</taxon>
    </lineage>
</organism>
<keyword evidence="1" id="KW-0812">Transmembrane</keyword>
<dbReference type="EMBL" id="GGEC01041814">
    <property type="protein sequence ID" value="MBX22298.1"/>
    <property type="molecule type" value="Transcribed_RNA"/>
</dbReference>
<keyword evidence="1" id="KW-0472">Membrane</keyword>
<keyword evidence="2" id="KW-0648">Protein biosynthesis</keyword>
<name>A0A2P2LWF1_RHIMU</name>
<accession>A0A2P2LWF1</accession>
<reference evidence="2" key="1">
    <citation type="submission" date="2018-02" db="EMBL/GenBank/DDBJ databases">
        <title>Rhizophora mucronata_Transcriptome.</title>
        <authorList>
            <person name="Meera S.P."/>
            <person name="Sreeshan A."/>
            <person name="Augustine A."/>
        </authorList>
    </citation>
    <scope>NUCLEOTIDE SEQUENCE</scope>
    <source>
        <tissue evidence="2">Leaf</tissue>
    </source>
</reference>
<evidence type="ECO:0000313" key="2">
    <source>
        <dbReference type="EMBL" id="MBX22298.1"/>
    </source>
</evidence>
<protein>
    <submittedName>
        <fullName evidence="2">Transcription initiation factor TFIID subunit 10 isoform X1</fullName>
    </submittedName>
</protein>
<keyword evidence="1" id="KW-1133">Transmembrane helix</keyword>
<dbReference type="AlphaFoldDB" id="A0A2P2LWF1"/>
<keyword evidence="2" id="KW-0396">Initiation factor</keyword>